<keyword evidence="5 7" id="KW-1133">Transmembrane helix</keyword>
<dbReference type="PANTHER" id="PTHR33452">
    <property type="entry name" value="OXIDOREDUCTASE CATD-RELATED"/>
    <property type="match status" value="1"/>
</dbReference>
<evidence type="ECO:0000256" key="7">
    <source>
        <dbReference type="SAM" id="Phobius"/>
    </source>
</evidence>
<feature type="transmembrane region" description="Helical" evidence="7">
    <location>
        <begin position="116"/>
        <end position="135"/>
    </location>
</feature>
<keyword evidence="9" id="KW-1185">Reference proteome</keyword>
<accession>A0A5B8Y507</accession>
<dbReference type="InterPro" id="IPR051907">
    <property type="entry name" value="DoxX-like_oxidoreductase"/>
</dbReference>
<dbReference type="Pfam" id="PF07681">
    <property type="entry name" value="DoxX"/>
    <property type="match status" value="1"/>
</dbReference>
<gene>
    <name evidence="8" type="ORF">FIV42_02445</name>
</gene>
<dbReference type="Proteomes" id="UP000315995">
    <property type="component" value="Chromosome"/>
</dbReference>
<comment type="subcellular location">
    <subcellularLocation>
        <location evidence="1">Cell membrane</location>
        <topology evidence="1">Multi-pass membrane protein</topology>
    </subcellularLocation>
</comment>
<keyword evidence="6 7" id="KW-0472">Membrane</keyword>
<keyword evidence="4 7" id="KW-0812">Transmembrane</keyword>
<dbReference type="RefSeq" id="WP_141196135.1">
    <property type="nucleotide sequence ID" value="NZ_CP041186.1"/>
</dbReference>
<feature type="transmembrane region" description="Helical" evidence="7">
    <location>
        <begin position="62"/>
        <end position="80"/>
    </location>
</feature>
<evidence type="ECO:0000313" key="9">
    <source>
        <dbReference type="Proteomes" id="UP000315995"/>
    </source>
</evidence>
<name>A0A4Y6PMU2_PERCE</name>
<dbReference type="GO" id="GO:0005886">
    <property type="term" value="C:plasma membrane"/>
    <property type="evidence" value="ECO:0007669"/>
    <property type="project" value="UniProtKB-SubCell"/>
</dbReference>
<accession>A0A4Y6PMU2</accession>
<protein>
    <submittedName>
        <fullName evidence="8">DoxX family protein</fullName>
    </submittedName>
</protein>
<evidence type="ECO:0000256" key="4">
    <source>
        <dbReference type="ARBA" id="ARBA00022692"/>
    </source>
</evidence>
<dbReference type="OrthoDB" id="9813193at2"/>
<evidence type="ECO:0000313" key="8">
    <source>
        <dbReference type="EMBL" id="QDG49638.1"/>
    </source>
</evidence>
<feature type="transmembrane region" description="Helical" evidence="7">
    <location>
        <begin position="12"/>
        <end position="33"/>
    </location>
</feature>
<dbReference type="PANTHER" id="PTHR33452:SF1">
    <property type="entry name" value="INNER MEMBRANE PROTEIN YPHA-RELATED"/>
    <property type="match status" value="1"/>
</dbReference>
<comment type="similarity">
    <text evidence="2">Belongs to the DoxX family.</text>
</comment>
<organism evidence="8 9">
    <name type="scientific">Persicimonas caeni</name>
    <dbReference type="NCBI Taxonomy" id="2292766"/>
    <lineage>
        <taxon>Bacteria</taxon>
        <taxon>Deltaproteobacteria</taxon>
        <taxon>Bradymonadales</taxon>
        <taxon>Bradymonadaceae</taxon>
        <taxon>Persicimonas</taxon>
    </lineage>
</organism>
<dbReference type="AlphaFoldDB" id="A0A4Y6PMU2"/>
<dbReference type="InterPro" id="IPR032808">
    <property type="entry name" value="DoxX"/>
</dbReference>
<evidence type="ECO:0000256" key="2">
    <source>
        <dbReference type="ARBA" id="ARBA00006679"/>
    </source>
</evidence>
<evidence type="ECO:0000256" key="3">
    <source>
        <dbReference type="ARBA" id="ARBA00022475"/>
    </source>
</evidence>
<evidence type="ECO:0000256" key="1">
    <source>
        <dbReference type="ARBA" id="ARBA00004651"/>
    </source>
</evidence>
<sequence length="140" mass="15228">MKALKLDFLEDYKDFGLLVMRLGLGVSFIAHGWPKMVGGPDKWAGLGARLEAVSGIGFYPEFWGFMAAFAELGGGVLLILGLLTRPAALLLVCTMVVAALWHYVNGDGFRGYSHAMEAAFTFFGIFFLGAGKYSVDEHLK</sequence>
<dbReference type="EMBL" id="CP041186">
    <property type="protein sequence ID" value="QDG49638.1"/>
    <property type="molecule type" value="Genomic_DNA"/>
</dbReference>
<feature type="transmembrane region" description="Helical" evidence="7">
    <location>
        <begin position="87"/>
        <end position="104"/>
    </location>
</feature>
<evidence type="ECO:0000256" key="5">
    <source>
        <dbReference type="ARBA" id="ARBA00022989"/>
    </source>
</evidence>
<proteinExistence type="inferred from homology"/>
<reference evidence="8 9" key="1">
    <citation type="submission" date="2019-06" db="EMBL/GenBank/DDBJ databases">
        <title>Persicimonas caeni gen. nov., sp. nov., a predatory bacterium isolated from solar saltern.</title>
        <authorList>
            <person name="Wang S."/>
        </authorList>
    </citation>
    <scope>NUCLEOTIDE SEQUENCE [LARGE SCALE GENOMIC DNA]</scope>
    <source>
        <strain evidence="8 9">YN101</strain>
    </source>
</reference>
<evidence type="ECO:0000256" key="6">
    <source>
        <dbReference type="ARBA" id="ARBA00023136"/>
    </source>
</evidence>
<keyword evidence="3" id="KW-1003">Cell membrane</keyword>